<dbReference type="AlphaFoldDB" id="A0A6C0EIY5"/>
<name>A0A6C0EIY5_9ZZZZ</name>
<dbReference type="EMBL" id="MN738863">
    <property type="protein sequence ID" value="QHT28702.1"/>
    <property type="molecule type" value="Genomic_DNA"/>
</dbReference>
<protein>
    <submittedName>
        <fullName evidence="1">Uncharacterized protein</fullName>
    </submittedName>
</protein>
<organism evidence="1">
    <name type="scientific">viral metagenome</name>
    <dbReference type="NCBI Taxonomy" id="1070528"/>
    <lineage>
        <taxon>unclassified sequences</taxon>
        <taxon>metagenomes</taxon>
        <taxon>organismal metagenomes</taxon>
    </lineage>
</organism>
<evidence type="ECO:0000313" key="1">
    <source>
        <dbReference type="EMBL" id="QHT28702.1"/>
    </source>
</evidence>
<sequence length="41" mass="4744">MEANSYGKSFDLCKNSAYIQLLNKQVLFINQTMMLNMVLDI</sequence>
<accession>A0A6C0EIY5</accession>
<reference evidence="1" key="1">
    <citation type="journal article" date="2020" name="Nature">
        <title>Giant virus diversity and host interactions through global metagenomics.</title>
        <authorList>
            <person name="Schulz F."/>
            <person name="Roux S."/>
            <person name="Paez-Espino D."/>
            <person name="Jungbluth S."/>
            <person name="Walsh D.A."/>
            <person name="Denef V.J."/>
            <person name="McMahon K.D."/>
            <person name="Konstantinidis K.T."/>
            <person name="Eloe-Fadrosh E.A."/>
            <person name="Kyrpides N.C."/>
            <person name="Woyke T."/>
        </authorList>
    </citation>
    <scope>NUCLEOTIDE SEQUENCE</scope>
    <source>
        <strain evidence="1">GVMAG-M-3300001351-8</strain>
    </source>
</reference>
<proteinExistence type="predicted"/>